<dbReference type="FunFam" id="3.40.50.410:FF:000003">
    <property type="entry name" value="Collagen type VI alpha 3 chain"/>
    <property type="match status" value="1"/>
</dbReference>
<comment type="subcellular location">
    <subcellularLocation>
        <location evidence="1">Secreted</location>
        <location evidence="1">Extracellular space</location>
        <location evidence="1">Extracellular matrix</location>
    </subcellularLocation>
</comment>
<sequence length="256" mass="28504">TMQNPQDVSHKMSKIVNILGCGIKCKETPLELVFVIDSSESVGPDNFRIVKDFVKTLIDRVTVSQNTARVGIINFSHKVELVSTLQQYTSKDKVKLAVDNMQYLGEGTYTAAAISKAIEIFQVARQGVRKVAIVITDGQADTRDQRLDVVVRNAYAINIEIFVIGVVQKTDPNVQEFLEELQLIATDPDSEHVYQIDDFITLPGRVEVIVFVAQQSMLVFSSALLDHRRYNYIAQLLCSFPGHLAGKRTISPTSST</sequence>
<evidence type="ECO:0000256" key="4">
    <source>
        <dbReference type="ARBA" id="ARBA00022729"/>
    </source>
</evidence>
<dbReference type="PANTHER" id="PTHR24020">
    <property type="entry name" value="COLLAGEN ALPHA"/>
    <property type="match status" value="1"/>
</dbReference>
<dbReference type="InterPro" id="IPR050525">
    <property type="entry name" value="ECM_Assembly_Org"/>
</dbReference>
<dbReference type="SMART" id="SM00327">
    <property type="entry name" value="VWA"/>
    <property type="match status" value="1"/>
</dbReference>
<dbReference type="InterPro" id="IPR036465">
    <property type="entry name" value="vWFA_dom_sf"/>
</dbReference>
<dbReference type="PROSITE" id="PS50234">
    <property type="entry name" value="VWFA"/>
    <property type="match status" value="1"/>
</dbReference>
<protein>
    <recommendedName>
        <fullName evidence="8">VWFA domain-containing protein</fullName>
    </recommendedName>
</protein>
<keyword evidence="4" id="KW-0732">Signal</keyword>
<dbReference type="GO" id="GO:0007155">
    <property type="term" value="P:cell adhesion"/>
    <property type="evidence" value="ECO:0007669"/>
    <property type="project" value="UniProtKB-KW"/>
</dbReference>
<evidence type="ECO:0000313" key="9">
    <source>
        <dbReference type="Ensembl" id="ENSCABP00000001092.1"/>
    </source>
</evidence>
<dbReference type="CDD" id="cd01472">
    <property type="entry name" value="vWA_collagen"/>
    <property type="match status" value="1"/>
</dbReference>
<reference evidence="9" key="2">
    <citation type="submission" date="2025-09" db="UniProtKB">
        <authorList>
            <consortium name="Ensembl"/>
        </authorList>
    </citation>
    <scope>IDENTIFICATION</scope>
</reference>
<evidence type="ECO:0000259" key="8">
    <source>
        <dbReference type="PROSITE" id="PS50234"/>
    </source>
</evidence>
<dbReference type="PANTHER" id="PTHR24020:SF20">
    <property type="entry name" value="PH DOMAIN-CONTAINING PROTEIN"/>
    <property type="match status" value="1"/>
</dbReference>
<feature type="domain" description="VWFA" evidence="8">
    <location>
        <begin position="31"/>
        <end position="209"/>
    </location>
</feature>
<keyword evidence="2" id="KW-0964">Secreted</keyword>
<dbReference type="GO" id="GO:0005581">
    <property type="term" value="C:collagen trimer"/>
    <property type="evidence" value="ECO:0007669"/>
    <property type="project" value="UniProtKB-KW"/>
</dbReference>
<keyword evidence="6" id="KW-0130">Cell adhesion</keyword>
<dbReference type="SUPFAM" id="SSF53300">
    <property type="entry name" value="vWA-like"/>
    <property type="match status" value="1"/>
</dbReference>
<dbReference type="OMA" id="FMEIPME"/>
<dbReference type="Pfam" id="PF00092">
    <property type="entry name" value="VWA"/>
    <property type="match status" value="1"/>
</dbReference>
<evidence type="ECO:0000256" key="3">
    <source>
        <dbReference type="ARBA" id="ARBA00022530"/>
    </source>
</evidence>
<dbReference type="Proteomes" id="UP000694404">
    <property type="component" value="Unplaced"/>
</dbReference>
<accession>A0A8C0G2H7</accession>
<evidence type="ECO:0000256" key="6">
    <source>
        <dbReference type="ARBA" id="ARBA00022889"/>
    </source>
</evidence>
<dbReference type="Gene3D" id="3.40.50.410">
    <property type="entry name" value="von Willebrand factor, type A domain"/>
    <property type="match status" value="1"/>
</dbReference>
<name>A0A8C0G2H7_CHEAB</name>
<reference evidence="9" key="1">
    <citation type="submission" date="2025-08" db="UniProtKB">
        <authorList>
            <consortium name="Ensembl"/>
        </authorList>
    </citation>
    <scope>IDENTIFICATION</scope>
</reference>
<keyword evidence="10" id="KW-1185">Reference proteome</keyword>
<keyword evidence="5" id="KW-0677">Repeat</keyword>
<evidence type="ECO:0000256" key="5">
    <source>
        <dbReference type="ARBA" id="ARBA00022737"/>
    </source>
</evidence>
<dbReference type="Ensembl" id="ENSCABT00000001183.1">
    <property type="protein sequence ID" value="ENSCABP00000001092.1"/>
    <property type="gene ID" value="ENSCABG00000000914.1"/>
</dbReference>
<organism evidence="9 10">
    <name type="scientific">Chelonoidis abingdonii</name>
    <name type="common">Abingdon island giant tortoise</name>
    <name type="synonym">Testudo abingdonii</name>
    <dbReference type="NCBI Taxonomy" id="106734"/>
    <lineage>
        <taxon>Eukaryota</taxon>
        <taxon>Metazoa</taxon>
        <taxon>Chordata</taxon>
        <taxon>Craniata</taxon>
        <taxon>Vertebrata</taxon>
        <taxon>Euteleostomi</taxon>
        <taxon>Archelosauria</taxon>
        <taxon>Testudinata</taxon>
        <taxon>Testudines</taxon>
        <taxon>Cryptodira</taxon>
        <taxon>Durocryptodira</taxon>
        <taxon>Testudinoidea</taxon>
        <taxon>Testudinidae</taxon>
        <taxon>Chelonoidis</taxon>
    </lineage>
</organism>
<keyword evidence="3" id="KW-0272">Extracellular matrix</keyword>
<evidence type="ECO:0000256" key="7">
    <source>
        <dbReference type="ARBA" id="ARBA00023119"/>
    </source>
</evidence>
<dbReference type="GeneTree" id="ENSGT00940000161647"/>
<dbReference type="PRINTS" id="PR00453">
    <property type="entry name" value="VWFADOMAIN"/>
</dbReference>
<dbReference type="InterPro" id="IPR002035">
    <property type="entry name" value="VWF_A"/>
</dbReference>
<evidence type="ECO:0000313" key="10">
    <source>
        <dbReference type="Proteomes" id="UP000694404"/>
    </source>
</evidence>
<dbReference type="AlphaFoldDB" id="A0A8C0G2H7"/>
<evidence type="ECO:0000256" key="1">
    <source>
        <dbReference type="ARBA" id="ARBA00004498"/>
    </source>
</evidence>
<keyword evidence="7" id="KW-0176">Collagen</keyword>
<evidence type="ECO:0000256" key="2">
    <source>
        <dbReference type="ARBA" id="ARBA00022525"/>
    </source>
</evidence>
<proteinExistence type="predicted"/>